<evidence type="ECO:0000256" key="2">
    <source>
        <dbReference type="ARBA" id="ARBA00007095"/>
    </source>
</evidence>
<dbReference type="InterPro" id="IPR051988">
    <property type="entry name" value="HRR_RAD51_Paralog"/>
</dbReference>
<dbReference type="GO" id="GO:0042148">
    <property type="term" value="P:DNA strand invasion"/>
    <property type="evidence" value="ECO:0007669"/>
    <property type="project" value="TreeGrafter"/>
</dbReference>
<dbReference type="GO" id="GO:0033063">
    <property type="term" value="C:Rad51B-Rad51C-Rad51D-XRCC2 complex"/>
    <property type="evidence" value="ECO:0007669"/>
    <property type="project" value="TreeGrafter"/>
</dbReference>
<dbReference type="Pfam" id="PF21794">
    <property type="entry name" value="RAD51D_N"/>
    <property type="match status" value="1"/>
</dbReference>
<comment type="subcellular location">
    <subcellularLocation>
        <location evidence="1">Nucleus</location>
    </subcellularLocation>
</comment>
<dbReference type="EMBL" id="GECU01033317">
    <property type="protein sequence ID" value="JAS74389.1"/>
    <property type="molecule type" value="Transcribed_RNA"/>
</dbReference>
<keyword evidence="6" id="KW-0238">DNA-binding</keyword>
<keyword evidence="5" id="KW-0067">ATP-binding</keyword>
<dbReference type="Gene3D" id="3.40.50.300">
    <property type="entry name" value="P-loop containing nucleotide triphosphate hydrolases"/>
    <property type="match status" value="1"/>
</dbReference>
<evidence type="ECO:0000256" key="6">
    <source>
        <dbReference type="ARBA" id="ARBA00023125"/>
    </source>
</evidence>
<name>A0A1B6HIB9_9HEMI</name>
<dbReference type="Pfam" id="PF08423">
    <property type="entry name" value="Rad51"/>
    <property type="match status" value="1"/>
</dbReference>
<keyword evidence="8" id="KW-0234">DNA repair</keyword>
<dbReference type="InterPro" id="IPR047323">
    <property type="entry name" value="Rad51D_C"/>
</dbReference>
<dbReference type="AlphaFoldDB" id="A0A1B6HIB9"/>
<keyword evidence="9" id="KW-0539">Nucleus</keyword>
<dbReference type="CDD" id="cd19489">
    <property type="entry name" value="Rad51D"/>
    <property type="match status" value="1"/>
</dbReference>
<dbReference type="PANTHER" id="PTHR46457">
    <property type="entry name" value="DNA REPAIR PROTEIN RAD51 HOMOLOG 4"/>
    <property type="match status" value="1"/>
</dbReference>
<dbReference type="GO" id="GO:0005657">
    <property type="term" value="C:replication fork"/>
    <property type="evidence" value="ECO:0007669"/>
    <property type="project" value="TreeGrafter"/>
</dbReference>
<dbReference type="InterPro" id="IPR013632">
    <property type="entry name" value="Rad51_C"/>
</dbReference>
<proteinExistence type="inferred from homology"/>
<dbReference type="PANTHER" id="PTHR46457:SF1">
    <property type="entry name" value="DNA REPAIR PROTEIN RAD51 HOMOLOG 4"/>
    <property type="match status" value="1"/>
</dbReference>
<evidence type="ECO:0000256" key="5">
    <source>
        <dbReference type="ARBA" id="ARBA00022840"/>
    </source>
</evidence>
<keyword evidence="4" id="KW-0227">DNA damage</keyword>
<dbReference type="PROSITE" id="PS50162">
    <property type="entry name" value="RECA_2"/>
    <property type="match status" value="1"/>
</dbReference>
<dbReference type="GO" id="GO:0007131">
    <property type="term" value="P:reciprocal meiotic recombination"/>
    <property type="evidence" value="ECO:0007669"/>
    <property type="project" value="TreeGrafter"/>
</dbReference>
<dbReference type="GO" id="GO:0000724">
    <property type="term" value="P:double-strand break repair via homologous recombination"/>
    <property type="evidence" value="ECO:0007669"/>
    <property type="project" value="TreeGrafter"/>
</dbReference>
<dbReference type="SUPFAM" id="SSF52540">
    <property type="entry name" value="P-loop containing nucleoside triphosphate hydrolases"/>
    <property type="match status" value="1"/>
</dbReference>
<dbReference type="InterPro" id="IPR048943">
    <property type="entry name" value="RAD51D_N"/>
</dbReference>
<dbReference type="GO" id="GO:0003697">
    <property type="term" value="F:single-stranded DNA binding"/>
    <property type="evidence" value="ECO:0007669"/>
    <property type="project" value="TreeGrafter"/>
</dbReference>
<dbReference type="GO" id="GO:0140664">
    <property type="term" value="F:ATP-dependent DNA damage sensor activity"/>
    <property type="evidence" value="ECO:0007669"/>
    <property type="project" value="InterPro"/>
</dbReference>
<organism evidence="11">
    <name type="scientific">Homalodisca liturata</name>
    <dbReference type="NCBI Taxonomy" id="320908"/>
    <lineage>
        <taxon>Eukaryota</taxon>
        <taxon>Metazoa</taxon>
        <taxon>Ecdysozoa</taxon>
        <taxon>Arthropoda</taxon>
        <taxon>Hexapoda</taxon>
        <taxon>Insecta</taxon>
        <taxon>Pterygota</taxon>
        <taxon>Neoptera</taxon>
        <taxon>Paraneoptera</taxon>
        <taxon>Hemiptera</taxon>
        <taxon>Auchenorrhyncha</taxon>
        <taxon>Membracoidea</taxon>
        <taxon>Cicadellidae</taxon>
        <taxon>Cicadellinae</taxon>
        <taxon>Proconiini</taxon>
        <taxon>Homalodisca</taxon>
    </lineage>
</organism>
<evidence type="ECO:0000256" key="9">
    <source>
        <dbReference type="ARBA" id="ARBA00023242"/>
    </source>
</evidence>
<evidence type="ECO:0000256" key="8">
    <source>
        <dbReference type="ARBA" id="ARBA00023204"/>
    </source>
</evidence>
<dbReference type="GO" id="GO:0005815">
    <property type="term" value="C:microtubule organizing center"/>
    <property type="evidence" value="ECO:0007669"/>
    <property type="project" value="TreeGrafter"/>
</dbReference>
<dbReference type="GO" id="GO:0000723">
    <property type="term" value="P:telomere maintenance"/>
    <property type="evidence" value="ECO:0007669"/>
    <property type="project" value="TreeGrafter"/>
</dbReference>
<evidence type="ECO:0000256" key="4">
    <source>
        <dbReference type="ARBA" id="ARBA00022763"/>
    </source>
</evidence>
<keyword evidence="7" id="KW-0233">DNA recombination</keyword>
<sequence>MSRLKKEMGISEKLLASLNENKIFTVLDYLQEDSEKLSSACNTSFKVILEVKHNLITNLSALPIHGMSAYENLLSSSALIPSGIESLDALLQGGFLTGMVIELCGLSGDGKTQLCFTISAHVAAALKQSVHYIDTKGDFSAQRVLGIIKHKNIPEEECAAALERIQVTRISDIYELLRFLHHLKSCLGEDESIPPRVVIVDSVPPLYFPFMASDTNQGFGLLNNMMSMMKVMATEYHILFIVVNLASTFVEAEVCDNEAAEDNRDATTSDVRPMLGKYWLHAPNMRLLVSKLNSEAAQRLIRVTKSTYLQTGASCIVCVSEKGVV</sequence>
<evidence type="ECO:0000256" key="1">
    <source>
        <dbReference type="ARBA" id="ARBA00004123"/>
    </source>
</evidence>
<evidence type="ECO:0000313" key="11">
    <source>
        <dbReference type="EMBL" id="JAS74389.1"/>
    </source>
</evidence>
<feature type="domain" description="RecA family profile 1" evidence="10">
    <location>
        <begin position="76"/>
        <end position="246"/>
    </location>
</feature>
<dbReference type="InterPro" id="IPR020588">
    <property type="entry name" value="RecA_ATP-bd"/>
</dbReference>
<evidence type="ECO:0000256" key="3">
    <source>
        <dbReference type="ARBA" id="ARBA00022741"/>
    </source>
</evidence>
<comment type="similarity">
    <text evidence="2">Belongs to the RecA family. RAD51 subfamily.</text>
</comment>
<evidence type="ECO:0000259" key="10">
    <source>
        <dbReference type="PROSITE" id="PS50162"/>
    </source>
</evidence>
<dbReference type="GO" id="GO:0000400">
    <property type="term" value="F:four-way junction DNA binding"/>
    <property type="evidence" value="ECO:0007669"/>
    <property type="project" value="TreeGrafter"/>
</dbReference>
<gene>
    <name evidence="11" type="ORF">g.13227</name>
</gene>
<dbReference type="GO" id="GO:0005524">
    <property type="term" value="F:ATP binding"/>
    <property type="evidence" value="ECO:0007669"/>
    <property type="project" value="UniProtKB-KW"/>
</dbReference>
<protein>
    <recommendedName>
        <fullName evidence="10">RecA family profile 1 domain-containing protein</fullName>
    </recommendedName>
</protein>
<keyword evidence="3" id="KW-0547">Nucleotide-binding</keyword>
<reference evidence="11" key="1">
    <citation type="submission" date="2015-11" db="EMBL/GenBank/DDBJ databases">
        <title>De novo transcriptome assembly of four potential Pierce s Disease insect vectors from Arizona vineyards.</title>
        <authorList>
            <person name="Tassone E.E."/>
        </authorList>
    </citation>
    <scope>NUCLEOTIDE SEQUENCE</scope>
</reference>
<evidence type="ECO:0000256" key="7">
    <source>
        <dbReference type="ARBA" id="ARBA00023172"/>
    </source>
</evidence>
<dbReference type="InterPro" id="IPR027417">
    <property type="entry name" value="P-loop_NTPase"/>
</dbReference>
<accession>A0A1B6HIB9</accession>